<reference evidence="1" key="1">
    <citation type="submission" date="2023-07" db="EMBL/GenBank/DDBJ databases">
        <authorList>
            <consortium name="AG Swart"/>
            <person name="Singh M."/>
            <person name="Singh A."/>
            <person name="Seah K."/>
            <person name="Emmerich C."/>
        </authorList>
    </citation>
    <scope>NUCLEOTIDE SEQUENCE</scope>
    <source>
        <strain evidence="1">DP1</strain>
    </source>
</reference>
<dbReference type="Proteomes" id="UP001295684">
    <property type="component" value="Unassembled WGS sequence"/>
</dbReference>
<dbReference type="EMBL" id="CAMPGE010002160">
    <property type="protein sequence ID" value="CAI2360962.1"/>
    <property type="molecule type" value="Genomic_DNA"/>
</dbReference>
<protein>
    <submittedName>
        <fullName evidence="1">Uncharacterized protein</fullName>
    </submittedName>
</protein>
<comment type="caution">
    <text evidence="1">The sequence shown here is derived from an EMBL/GenBank/DDBJ whole genome shotgun (WGS) entry which is preliminary data.</text>
</comment>
<evidence type="ECO:0000313" key="1">
    <source>
        <dbReference type="EMBL" id="CAI2360962.1"/>
    </source>
</evidence>
<sequence length="185" mass="21824">MKHKLSHNSKRNIQHSIYNQLPNLTTEPGQQLPKKLGQNHTKFHKYKNLTKFDNLGMLPTAKIRKRMIKLAYDTQEEKLFMERVRKNFLKNRKNSTSKIIQNKFVFNYNIIALNHDPKKASPTGLSIRSRMNDRRLSHVRKKEYWAENGRMDFTEPTHNWSISAKMSAPKGLKRNKVSFCLIFLG</sequence>
<organism evidence="1 2">
    <name type="scientific">Euplotes crassus</name>
    <dbReference type="NCBI Taxonomy" id="5936"/>
    <lineage>
        <taxon>Eukaryota</taxon>
        <taxon>Sar</taxon>
        <taxon>Alveolata</taxon>
        <taxon>Ciliophora</taxon>
        <taxon>Intramacronucleata</taxon>
        <taxon>Spirotrichea</taxon>
        <taxon>Hypotrichia</taxon>
        <taxon>Euplotida</taxon>
        <taxon>Euplotidae</taxon>
        <taxon>Moneuplotes</taxon>
    </lineage>
</organism>
<gene>
    <name evidence="1" type="ORF">ECRASSUSDP1_LOCUS2271</name>
</gene>
<accession>A0AAD1X6T5</accession>
<name>A0AAD1X6T5_EUPCR</name>
<evidence type="ECO:0000313" key="2">
    <source>
        <dbReference type="Proteomes" id="UP001295684"/>
    </source>
</evidence>
<proteinExistence type="predicted"/>
<dbReference type="AlphaFoldDB" id="A0AAD1X6T5"/>
<keyword evidence="2" id="KW-1185">Reference proteome</keyword>